<dbReference type="PANTHER" id="PTHR37823">
    <property type="entry name" value="CYTOCHROME C-553-LIKE"/>
    <property type="match status" value="1"/>
</dbReference>
<feature type="domain" description="Cytochrome c" evidence="8">
    <location>
        <begin position="26"/>
        <end position="113"/>
    </location>
</feature>
<dbReference type="PROSITE" id="PS51257">
    <property type="entry name" value="PROKAR_LIPOPROTEIN"/>
    <property type="match status" value="1"/>
</dbReference>
<dbReference type="InterPro" id="IPR036909">
    <property type="entry name" value="Cyt_c-like_dom_sf"/>
</dbReference>
<feature type="domain" description="Cytochrome c" evidence="8">
    <location>
        <begin position="129"/>
        <end position="227"/>
    </location>
</feature>
<protein>
    <submittedName>
        <fullName evidence="9">Cytochrome c</fullName>
    </submittedName>
</protein>
<dbReference type="EMBL" id="FNWJ01000002">
    <property type="protein sequence ID" value="SEH13788.1"/>
    <property type="molecule type" value="Genomic_DNA"/>
</dbReference>
<keyword evidence="5 6" id="KW-0408">Iron</keyword>
<dbReference type="SUPFAM" id="SSF46626">
    <property type="entry name" value="Cytochrome c"/>
    <property type="match status" value="2"/>
</dbReference>
<feature type="chain" id="PRO_5038751437" evidence="7">
    <location>
        <begin position="25"/>
        <end position="227"/>
    </location>
</feature>
<keyword evidence="10" id="KW-1185">Reference proteome</keyword>
<keyword evidence="1" id="KW-0813">Transport</keyword>
<keyword evidence="3 6" id="KW-0479">Metal-binding</keyword>
<dbReference type="InterPro" id="IPR051811">
    <property type="entry name" value="Cytochrome_c550/c551-like"/>
</dbReference>
<evidence type="ECO:0000256" key="3">
    <source>
        <dbReference type="ARBA" id="ARBA00022723"/>
    </source>
</evidence>
<dbReference type="GO" id="GO:0046872">
    <property type="term" value="F:metal ion binding"/>
    <property type="evidence" value="ECO:0007669"/>
    <property type="project" value="UniProtKB-KW"/>
</dbReference>
<keyword evidence="4" id="KW-0249">Electron transport</keyword>
<evidence type="ECO:0000256" key="7">
    <source>
        <dbReference type="SAM" id="SignalP"/>
    </source>
</evidence>
<evidence type="ECO:0000256" key="2">
    <source>
        <dbReference type="ARBA" id="ARBA00022617"/>
    </source>
</evidence>
<dbReference type="Gene3D" id="1.10.760.10">
    <property type="entry name" value="Cytochrome c-like domain"/>
    <property type="match status" value="2"/>
</dbReference>
<accession>A0A1H6FUE2</accession>
<dbReference type="GO" id="GO:0020037">
    <property type="term" value="F:heme binding"/>
    <property type="evidence" value="ECO:0007669"/>
    <property type="project" value="InterPro"/>
</dbReference>
<keyword evidence="2 6" id="KW-0349">Heme</keyword>
<reference evidence="10" key="1">
    <citation type="submission" date="2016-10" db="EMBL/GenBank/DDBJ databases">
        <authorList>
            <person name="Varghese N."/>
            <person name="Submissions S."/>
        </authorList>
    </citation>
    <scope>NUCLEOTIDE SEQUENCE [LARGE SCALE GENOMIC DNA]</scope>
    <source>
        <strain evidence="10">ATCC 35263</strain>
    </source>
</reference>
<name>A0A1H6FUE2_THEAL</name>
<evidence type="ECO:0000259" key="8">
    <source>
        <dbReference type="PROSITE" id="PS51007"/>
    </source>
</evidence>
<dbReference type="STRING" id="29539.SAMN02745716_1320"/>
<dbReference type="Pfam" id="PF00034">
    <property type="entry name" value="Cytochrom_C"/>
    <property type="match status" value="2"/>
</dbReference>
<feature type="signal peptide" evidence="7">
    <location>
        <begin position="1"/>
        <end position="24"/>
    </location>
</feature>
<dbReference type="InterPro" id="IPR009056">
    <property type="entry name" value="Cyt_c-like_dom"/>
</dbReference>
<evidence type="ECO:0000313" key="9">
    <source>
        <dbReference type="EMBL" id="SEH13788.1"/>
    </source>
</evidence>
<dbReference type="GO" id="GO:0009055">
    <property type="term" value="F:electron transfer activity"/>
    <property type="evidence" value="ECO:0007669"/>
    <property type="project" value="InterPro"/>
</dbReference>
<dbReference type="PROSITE" id="PS51007">
    <property type="entry name" value="CYTC"/>
    <property type="match status" value="2"/>
</dbReference>
<gene>
    <name evidence="9" type="ORF">SAMN02745716_1320</name>
</gene>
<organism evidence="9 10">
    <name type="scientific">Thermoleophilum album</name>
    <dbReference type="NCBI Taxonomy" id="29539"/>
    <lineage>
        <taxon>Bacteria</taxon>
        <taxon>Bacillati</taxon>
        <taxon>Actinomycetota</taxon>
        <taxon>Thermoleophilia</taxon>
        <taxon>Thermoleophilales</taxon>
        <taxon>Thermoleophilaceae</taxon>
        <taxon>Thermoleophilum</taxon>
    </lineage>
</organism>
<evidence type="ECO:0000256" key="6">
    <source>
        <dbReference type="PROSITE-ProRule" id="PRU00433"/>
    </source>
</evidence>
<keyword evidence="7" id="KW-0732">Signal</keyword>
<evidence type="ECO:0000256" key="1">
    <source>
        <dbReference type="ARBA" id="ARBA00022448"/>
    </source>
</evidence>
<evidence type="ECO:0000256" key="5">
    <source>
        <dbReference type="ARBA" id="ARBA00023004"/>
    </source>
</evidence>
<evidence type="ECO:0000256" key="4">
    <source>
        <dbReference type="ARBA" id="ARBA00022982"/>
    </source>
</evidence>
<dbReference type="Proteomes" id="UP000222056">
    <property type="component" value="Unassembled WGS sequence"/>
</dbReference>
<dbReference type="AlphaFoldDB" id="A0A1H6FUE2"/>
<proteinExistence type="predicted"/>
<evidence type="ECO:0000313" key="10">
    <source>
        <dbReference type="Proteomes" id="UP000222056"/>
    </source>
</evidence>
<sequence length="227" mass="23947">MARMRALCLALLALVIAASGCGQRSPDLVKGKALFVERCGSCHKLARAGTQGTTGPSLDAAFAQARRDGMDSDTIAGIVRYQIAHPRRGSVMPANLVRGEDAEDVAAYVAHVAAVRGEDTGALAQAGLAGATDGRQIFVAAGCGGCHQLSRAGTNGRIGPSLDDLAASARRYGRARGETPEQYVRESIVRPDAFVVPGFRRGIMPSGYDKRLTRQQIDALVRFLLGR</sequence>